<reference evidence="2" key="1">
    <citation type="journal article" date="2021" name="G3 (Bethesda)">
        <title>Genome and transcriptome analysis of the beet armyworm Spodoptera exigua reveals targets for pest control. .</title>
        <authorList>
            <person name="Simon S."/>
            <person name="Breeschoten T."/>
            <person name="Jansen H.J."/>
            <person name="Dirks R.P."/>
            <person name="Schranz M.E."/>
            <person name="Ros V.I.D."/>
        </authorList>
    </citation>
    <scope>NUCLEOTIDE SEQUENCE</scope>
    <source>
        <strain evidence="2">TB_SE_WUR_2020</strain>
    </source>
</reference>
<comment type="caution">
    <text evidence="2">The sequence shown here is derived from an EMBL/GenBank/DDBJ whole genome shotgun (WGS) entry which is preliminary data.</text>
</comment>
<dbReference type="AlphaFoldDB" id="A0A922SGW3"/>
<feature type="compositionally biased region" description="Basic residues" evidence="1">
    <location>
        <begin position="89"/>
        <end position="100"/>
    </location>
</feature>
<sequence>MEFVLKVLFYFRCSTHFRQNCSDRMTSRSISLSHRLSAGRACPLKEVDTDVEERAAQRPRRLRHRTRSHKSQSEGEGNTTEGEEGKTGGKARRSTRRRNSQKSASKDKDEKPRRPKRQRPDIDFSVKGFRGFCYLHFFKPSPQKVH</sequence>
<gene>
    <name evidence="2" type="ORF">HF086_017664</name>
</gene>
<dbReference type="EMBL" id="JACEFF010000496">
    <property type="protein sequence ID" value="KAH9636498.1"/>
    <property type="molecule type" value="Genomic_DNA"/>
</dbReference>
<accession>A0A922SGW3</accession>
<proteinExistence type="predicted"/>
<dbReference type="Proteomes" id="UP000814243">
    <property type="component" value="Unassembled WGS sequence"/>
</dbReference>
<feature type="region of interest" description="Disordered" evidence="1">
    <location>
        <begin position="43"/>
        <end position="123"/>
    </location>
</feature>
<name>A0A922SGW3_SPOEX</name>
<evidence type="ECO:0000313" key="3">
    <source>
        <dbReference type="Proteomes" id="UP000814243"/>
    </source>
</evidence>
<feature type="compositionally biased region" description="Basic and acidic residues" evidence="1">
    <location>
        <begin position="104"/>
        <end position="123"/>
    </location>
</feature>
<feature type="compositionally biased region" description="Basic residues" evidence="1">
    <location>
        <begin position="57"/>
        <end position="70"/>
    </location>
</feature>
<feature type="compositionally biased region" description="Basic and acidic residues" evidence="1">
    <location>
        <begin position="43"/>
        <end position="56"/>
    </location>
</feature>
<evidence type="ECO:0000256" key="1">
    <source>
        <dbReference type="SAM" id="MobiDB-lite"/>
    </source>
</evidence>
<organism evidence="2 3">
    <name type="scientific">Spodoptera exigua</name>
    <name type="common">Beet armyworm</name>
    <name type="synonym">Noctua fulgens</name>
    <dbReference type="NCBI Taxonomy" id="7107"/>
    <lineage>
        <taxon>Eukaryota</taxon>
        <taxon>Metazoa</taxon>
        <taxon>Ecdysozoa</taxon>
        <taxon>Arthropoda</taxon>
        <taxon>Hexapoda</taxon>
        <taxon>Insecta</taxon>
        <taxon>Pterygota</taxon>
        <taxon>Neoptera</taxon>
        <taxon>Endopterygota</taxon>
        <taxon>Lepidoptera</taxon>
        <taxon>Glossata</taxon>
        <taxon>Ditrysia</taxon>
        <taxon>Noctuoidea</taxon>
        <taxon>Noctuidae</taxon>
        <taxon>Amphipyrinae</taxon>
        <taxon>Spodoptera</taxon>
    </lineage>
</organism>
<protein>
    <submittedName>
        <fullName evidence="2">Uncharacterized protein</fullName>
    </submittedName>
</protein>
<evidence type="ECO:0000313" key="2">
    <source>
        <dbReference type="EMBL" id="KAH9636498.1"/>
    </source>
</evidence>